<keyword evidence="2" id="KW-1185">Reference proteome</keyword>
<dbReference type="AlphaFoldDB" id="A0A235B5U3"/>
<dbReference type="InterPro" id="IPR025617">
    <property type="entry name" value="YqzL"/>
</dbReference>
<dbReference type="Proteomes" id="UP000215459">
    <property type="component" value="Unassembled WGS sequence"/>
</dbReference>
<protein>
    <submittedName>
        <fullName evidence="1">YqzL family protein</fullName>
    </submittedName>
</protein>
<name>A0A235B5U3_9BACL</name>
<evidence type="ECO:0000313" key="2">
    <source>
        <dbReference type="Proteomes" id="UP000215459"/>
    </source>
</evidence>
<dbReference type="RefSeq" id="WP_094264347.1">
    <property type="nucleotide sequence ID" value="NZ_NOWF01000005.1"/>
</dbReference>
<sequence length="45" mass="5244">MRSFSWNCFAMTGNIDAYLLYKDTEALSEAPDQILQREKEEEVEA</sequence>
<dbReference type="OrthoDB" id="1650227at2"/>
<accession>A0A235B5U3</accession>
<dbReference type="Pfam" id="PF14006">
    <property type="entry name" value="YqzL"/>
    <property type="match status" value="1"/>
</dbReference>
<gene>
    <name evidence="1" type="ORF">CHM34_09350</name>
</gene>
<proteinExistence type="predicted"/>
<dbReference type="EMBL" id="NOWF01000005">
    <property type="protein sequence ID" value="OYD07676.1"/>
    <property type="molecule type" value="Genomic_DNA"/>
</dbReference>
<reference evidence="1 2" key="1">
    <citation type="submission" date="2017-07" db="EMBL/GenBank/DDBJ databases">
        <title>The genome sequence of Paludifilum halophilum highlights mechanisms for microbial adaptation to high salt environemnts.</title>
        <authorList>
            <person name="Belbahri L."/>
        </authorList>
    </citation>
    <scope>NUCLEOTIDE SEQUENCE [LARGE SCALE GENOMIC DNA]</scope>
    <source>
        <strain evidence="1 2">DSM 102817</strain>
    </source>
</reference>
<organism evidence="1 2">
    <name type="scientific">Paludifilum halophilum</name>
    <dbReference type="NCBI Taxonomy" id="1642702"/>
    <lineage>
        <taxon>Bacteria</taxon>
        <taxon>Bacillati</taxon>
        <taxon>Bacillota</taxon>
        <taxon>Bacilli</taxon>
        <taxon>Bacillales</taxon>
        <taxon>Thermoactinomycetaceae</taxon>
        <taxon>Paludifilum</taxon>
    </lineage>
</organism>
<evidence type="ECO:0000313" key="1">
    <source>
        <dbReference type="EMBL" id="OYD07676.1"/>
    </source>
</evidence>
<comment type="caution">
    <text evidence="1">The sequence shown here is derived from an EMBL/GenBank/DDBJ whole genome shotgun (WGS) entry which is preliminary data.</text>
</comment>